<organism evidence="2 3">
    <name type="scientific">Chitinophaga silvisoli</name>
    <dbReference type="NCBI Taxonomy" id="2291814"/>
    <lineage>
        <taxon>Bacteria</taxon>
        <taxon>Pseudomonadati</taxon>
        <taxon>Bacteroidota</taxon>
        <taxon>Chitinophagia</taxon>
        <taxon>Chitinophagales</taxon>
        <taxon>Chitinophagaceae</taxon>
        <taxon>Chitinophaga</taxon>
    </lineage>
</organism>
<dbReference type="RefSeq" id="WP_116856298.1">
    <property type="nucleotide sequence ID" value="NZ_QTJV01000010.1"/>
</dbReference>
<sequence length="71" mass="7994">MKSAFSKNSATPQEQSSNSGFFQQKSGAPFFEGNKIQRLASPKDEQEPPTNDGRMKLDKDIQRCPCEDKKK</sequence>
<protein>
    <submittedName>
        <fullName evidence="2">Uncharacterized protein</fullName>
    </submittedName>
</protein>
<accession>A0A3E1NWA7</accession>
<feature type="compositionally biased region" description="Basic and acidic residues" evidence="1">
    <location>
        <begin position="53"/>
        <end position="71"/>
    </location>
</feature>
<dbReference type="OrthoDB" id="678422at2"/>
<dbReference type="EMBL" id="QTJV01000010">
    <property type="protein sequence ID" value="RFM32213.1"/>
    <property type="molecule type" value="Genomic_DNA"/>
</dbReference>
<evidence type="ECO:0000313" key="2">
    <source>
        <dbReference type="EMBL" id="RFM32213.1"/>
    </source>
</evidence>
<dbReference type="AlphaFoldDB" id="A0A3E1NWA7"/>
<reference evidence="2 3" key="1">
    <citation type="submission" date="2018-08" db="EMBL/GenBank/DDBJ databases">
        <title>Chitinophaga sp. K20C18050901, a novel bacterium isolated from forest soil.</title>
        <authorList>
            <person name="Wang C."/>
        </authorList>
    </citation>
    <scope>NUCLEOTIDE SEQUENCE [LARGE SCALE GENOMIC DNA]</scope>
    <source>
        <strain evidence="2 3">K20C18050901</strain>
    </source>
</reference>
<keyword evidence="3" id="KW-1185">Reference proteome</keyword>
<feature type="region of interest" description="Disordered" evidence="1">
    <location>
        <begin position="1"/>
        <end position="71"/>
    </location>
</feature>
<dbReference type="Proteomes" id="UP000261174">
    <property type="component" value="Unassembled WGS sequence"/>
</dbReference>
<evidence type="ECO:0000256" key="1">
    <source>
        <dbReference type="SAM" id="MobiDB-lite"/>
    </source>
</evidence>
<feature type="compositionally biased region" description="Polar residues" evidence="1">
    <location>
        <begin position="1"/>
        <end position="26"/>
    </location>
</feature>
<evidence type="ECO:0000313" key="3">
    <source>
        <dbReference type="Proteomes" id="UP000261174"/>
    </source>
</evidence>
<gene>
    <name evidence="2" type="ORF">DXN04_25895</name>
</gene>
<comment type="caution">
    <text evidence="2">The sequence shown here is derived from an EMBL/GenBank/DDBJ whole genome shotgun (WGS) entry which is preliminary data.</text>
</comment>
<name>A0A3E1NWA7_9BACT</name>
<proteinExistence type="predicted"/>